<dbReference type="GO" id="GO:0046933">
    <property type="term" value="F:proton-transporting ATP synthase activity, rotational mechanism"/>
    <property type="evidence" value="ECO:0007669"/>
    <property type="project" value="UniProtKB-UniRule"/>
</dbReference>
<dbReference type="CDD" id="cd12152">
    <property type="entry name" value="F1-ATPase_delta"/>
    <property type="match status" value="1"/>
</dbReference>
<evidence type="ECO:0000256" key="10">
    <source>
        <dbReference type="ARBA" id="ARBA00030215"/>
    </source>
</evidence>
<keyword evidence="12" id="KW-1003">Cell membrane</keyword>
<dbReference type="HAMAP" id="MF_00530">
    <property type="entry name" value="ATP_synth_epsil_bac"/>
    <property type="match status" value="1"/>
</dbReference>
<evidence type="ECO:0000256" key="7">
    <source>
        <dbReference type="ARBA" id="ARBA00023136"/>
    </source>
</evidence>
<dbReference type="GO" id="GO:0012505">
    <property type="term" value="C:endomembrane system"/>
    <property type="evidence" value="ECO:0007669"/>
    <property type="project" value="UniProtKB-SubCell"/>
</dbReference>
<dbReference type="PANTHER" id="PTHR13822">
    <property type="entry name" value="ATP SYNTHASE DELTA/EPSILON CHAIN"/>
    <property type="match status" value="1"/>
</dbReference>
<feature type="domain" description="ATP synthase F1 complex delta/epsilon subunit N-terminal" evidence="15">
    <location>
        <begin position="7"/>
        <end position="86"/>
    </location>
</feature>
<dbReference type="RefSeq" id="WP_041820038.1">
    <property type="nucleotide sequence ID" value="NZ_AYYL01000024.1"/>
</dbReference>
<dbReference type="Gene3D" id="1.20.5.440">
    <property type="entry name" value="ATP synthase delta/epsilon subunit, C-terminal domain"/>
    <property type="match status" value="1"/>
</dbReference>
<evidence type="ECO:0000313" key="17">
    <source>
        <dbReference type="Proteomes" id="UP000182635"/>
    </source>
</evidence>
<dbReference type="InterPro" id="IPR020547">
    <property type="entry name" value="ATP_synth_F1_esu_C"/>
</dbReference>
<evidence type="ECO:0000259" key="14">
    <source>
        <dbReference type="Pfam" id="PF00401"/>
    </source>
</evidence>
<accession>A0A1I2Q605</accession>
<dbReference type="Pfam" id="PF00401">
    <property type="entry name" value="ATP-synt_DE"/>
    <property type="match status" value="1"/>
</dbReference>
<dbReference type="EMBL" id="FOPI01000007">
    <property type="protein sequence ID" value="SFG23748.1"/>
    <property type="molecule type" value="Genomic_DNA"/>
</dbReference>
<keyword evidence="6 12" id="KW-0406">Ion transport</keyword>
<dbReference type="OrthoDB" id="9804110at2"/>
<dbReference type="GeneID" id="29802149"/>
<evidence type="ECO:0000256" key="13">
    <source>
        <dbReference type="RuleBase" id="RU003656"/>
    </source>
</evidence>
<evidence type="ECO:0000313" key="16">
    <source>
        <dbReference type="EMBL" id="SFG23748.1"/>
    </source>
</evidence>
<keyword evidence="12" id="KW-0375">Hydrogen ion transport</keyword>
<evidence type="ECO:0000256" key="4">
    <source>
        <dbReference type="ARBA" id="ARBA00014480"/>
    </source>
</evidence>
<comment type="subunit">
    <text evidence="12 13">F-type ATPases have 2 components, CF(1) - the catalytic core - and CF(0) - the membrane proton channel. CF(1) has five subunits: alpha(3), beta(3), gamma(1), delta(1), epsilon(1). CF(0) has three main subunits: a, b and c.</text>
</comment>
<evidence type="ECO:0000256" key="1">
    <source>
        <dbReference type="ARBA" id="ARBA00003543"/>
    </source>
</evidence>
<evidence type="ECO:0000259" key="15">
    <source>
        <dbReference type="Pfam" id="PF02823"/>
    </source>
</evidence>
<evidence type="ECO:0000256" key="5">
    <source>
        <dbReference type="ARBA" id="ARBA00022448"/>
    </source>
</evidence>
<dbReference type="GO" id="GO:0045259">
    <property type="term" value="C:proton-transporting ATP synthase complex"/>
    <property type="evidence" value="ECO:0007669"/>
    <property type="project" value="UniProtKB-KW"/>
</dbReference>
<dbReference type="InterPro" id="IPR020546">
    <property type="entry name" value="ATP_synth_F1_dsu/esu_N"/>
</dbReference>
<evidence type="ECO:0000256" key="11">
    <source>
        <dbReference type="ARBA" id="ARBA00031795"/>
    </source>
</evidence>
<keyword evidence="9 12" id="KW-0066">ATP synthesis</keyword>
<keyword evidence="5 12" id="KW-0813">Transport</keyword>
<evidence type="ECO:0000256" key="3">
    <source>
        <dbReference type="ARBA" id="ARBA00005712"/>
    </source>
</evidence>
<dbReference type="AlphaFoldDB" id="A0A1I2Q605"/>
<proteinExistence type="inferred from homology"/>
<dbReference type="Proteomes" id="UP000182635">
    <property type="component" value="Unassembled WGS sequence"/>
</dbReference>
<dbReference type="NCBIfam" id="TIGR01216">
    <property type="entry name" value="ATP_synt_epsi"/>
    <property type="match status" value="1"/>
</dbReference>
<dbReference type="Gene3D" id="2.60.15.10">
    <property type="entry name" value="F0F1 ATP synthase delta/epsilon subunit, N-terminal"/>
    <property type="match status" value="1"/>
</dbReference>
<keyword evidence="7 12" id="KW-0472">Membrane</keyword>
<dbReference type="PANTHER" id="PTHR13822:SF10">
    <property type="entry name" value="ATP SYNTHASE EPSILON CHAIN, CHLOROPLASTIC"/>
    <property type="match status" value="1"/>
</dbReference>
<feature type="domain" description="ATP synthase epsilon subunit C-terminal" evidence="14">
    <location>
        <begin position="90"/>
        <end position="137"/>
    </location>
</feature>
<evidence type="ECO:0000256" key="12">
    <source>
        <dbReference type="HAMAP-Rule" id="MF_00530"/>
    </source>
</evidence>
<comment type="similarity">
    <text evidence="3 12 13">Belongs to the ATPase epsilon chain family.</text>
</comment>
<protein>
    <recommendedName>
        <fullName evidence="4 12">ATP synthase epsilon chain</fullName>
    </recommendedName>
    <alternativeName>
        <fullName evidence="11 12">ATP synthase F1 sector epsilon subunit</fullName>
    </alternativeName>
    <alternativeName>
        <fullName evidence="10 12">F-ATPase epsilon subunit</fullName>
    </alternativeName>
</protein>
<dbReference type="GO" id="GO:0005886">
    <property type="term" value="C:plasma membrane"/>
    <property type="evidence" value="ECO:0007669"/>
    <property type="project" value="UniProtKB-SubCell"/>
</dbReference>
<evidence type="ECO:0000256" key="9">
    <source>
        <dbReference type="ARBA" id="ARBA00023310"/>
    </source>
</evidence>
<dbReference type="InterPro" id="IPR036771">
    <property type="entry name" value="ATPsynth_dsu/esu_N"/>
</dbReference>
<dbReference type="GO" id="GO:0005524">
    <property type="term" value="F:ATP binding"/>
    <property type="evidence" value="ECO:0007669"/>
    <property type="project" value="UniProtKB-UniRule"/>
</dbReference>
<evidence type="ECO:0000256" key="2">
    <source>
        <dbReference type="ARBA" id="ARBA00004184"/>
    </source>
</evidence>
<dbReference type="Pfam" id="PF02823">
    <property type="entry name" value="ATP-synt_DE_N"/>
    <property type="match status" value="1"/>
</dbReference>
<dbReference type="NCBIfam" id="NF001846">
    <property type="entry name" value="PRK00571.1-3"/>
    <property type="match status" value="1"/>
</dbReference>
<comment type="subcellular location">
    <subcellularLocation>
        <location evidence="12">Cell membrane</location>
        <topology evidence="12">Peripheral membrane protein</topology>
    </subcellularLocation>
    <subcellularLocation>
        <location evidence="2">Endomembrane system</location>
        <topology evidence="2">Peripheral membrane protein</topology>
    </subcellularLocation>
</comment>
<organism evidence="16 17">
    <name type="scientific">Ligilactobacillus ruminis DSM 20403 = NBRC 102161</name>
    <dbReference type="NCBI Taxonomy" id="1423798"/>
    <lineage>
        <taxon>Bacteria</taxon>
        <taxon>Bacillati</taxon>
        <taxon>Bacillota</taxon>
        <taxon>Bacilli</taxon>
        <taxon>Lactobacillales</taxon>
        <taxon>Lactobacillaceae</taxon>
        <taxon>Ligilactobacillus</taxon>
    </lineage>
</organism>
<evidence type="ECO:0000256" key="6">
    <source>
        <dbReference type="ARBA" id="ARBA00023065"/>
    </source>
</evidence>
<dbReference type="SUPFAM" id="SSF51344">
    <property type="entry name" value="Epsilon subunit of F1F0-ATP synthase N-terminal domain"/>
    <property type="match status" value="1"/>
</dbReference>
<evidence type="ECO:0000256" key="8">
    <source>
        <dbReference type="ARBA" id="ARBA00023196"/>
    </source>
</evidence>
<name>A0A1I2Q605_9LACO</name>
<dbReference type="InterPro" id="IPR001469">
    <property type="entry name" value="ATP_synth_F1_dsu/esu"/>
</dbReference>
<keyword evidence="8 12" id="KW-0139">CF(1)</keyword>
<comment type="function">
    <text evidence="1 12">Produces ATP from ADP in the presence of a proton gradient across the membrane.</text>
</comment>
<gene>
    <name evidence="12" type="primary">atpC</name>
    <name evidence="16" type="ORF">SAMN02910432_00465</name>
</gene>
<reference evidence="17" key="1">
    <citation type="submission" date="2016-10" db="EMBL/GenBank/DDBJ databases">
        <authorList>
            <person name="Varghese N."/>
            <person name="Submissions S."/>
        </authorList>
    </citation>
    <scope>NUCLEOTIDE SEQUENCE [LARGE SCALE GENOMIC DNA]</scope>
    <source>
        <strain evidence="17">DSM 20403</strain>
    </source>
</reference>
<sequence length="139" mass="15225">MDDKSLLTVNVVTPDGVVYDNTTDLAVCKTTLGEVGIMPNRVPLLASLAIDEVRVKTGEDSFDEIAVSGGFIEFSNNVLSVVASSAERKENIDASRAERARARAEKRIATAKETHNVDDLRRAEVSLRRAMNRLNISKH</sequence>